<dbReference type="FunFam" id="3.30.160.20:FF:000007">
    <property type="entry name" value="Double-stranded RNA-binding protein Staufen homolog 1"/>
    <property type="match status" value="2"/>
</dbReference>
<feature type="domain" description="DRBM" evidence="4">
    <location>
        <begin position="347"/>
        <end position="415"/>
    </location>
</feature>
<dbReference type="GO" id="GO:0070578">
    <property type="term" value="C:RISC-loading complex"/>
    <property type="evidence" value="ECO:0007669"/>
    <property type="project" value="TreeGrafter"/>
</dbReference>
<evidence type="ECO:0000256" key="2">
    <source>
        <dbReference type="PROSITE-ProRule" id="PRU00266"/>
    </source>
</evidence>
<dbReference type="PROSITE" id="PS50137">
    <property type="entry name" value="DS_RBD"/>
    <property type="match status" value="3"/>
</dbReference>
<comment type="caution">
    <text evidence="5">The sequence shown here is derived from an EMBL/GenBank/DDBJ whole genome shotgun (WGS) entry which is preliminary data.</text>
</comment>
<dbReference type="GO" id="GO:0003725">
    <property type="term" value="F:double-stranded RNA binding"/>
    <property type="evidence" value="ECO:0007669"/>
    <property type="project" value="TreeGrafter"/>
</dbReference>
<dbReference type="CDD" id="cd19863">
    <property type="entry name" value="DSRM_PRKRA-like_rpt2"/>
    <property type="match status" value="1"/>
</dbReference>
<sequence length="904" mass="100179">ICSLKPPVMHLRRRMRVLSASIKTVQIVDCGRIRNEEDSPVIAKMEEMHQPQQVGPNMMASVGGVPNHSNNVNRRNRVRSSLHSLMIGKRPISEAAQLEMKSLSNKTPVSILQELLSRRGTTPKYELIQVEGAIHEPIFRYRVTVADVVAMGTGKSKKEAKHAAARAVLDKLCRLNSETPDSPLPNNLPDSENLQELSGYGEEKVITNPIGALQEMCMSRHWPPPKYTIENEEGLPHERQFTIVCSVLKYREVGQGKSKKVAKRHAAHKMWQALHYLTENPNIDEDEVLQRNANLSARYADLKGSKISTLTTIHSLKVSQFHKSLKSSTGVKLFELQNTCLNDGDVNLVQFLQEIASEQQFEVTYVDIEERSISGKCQCLVQLSTLPVAVCYGCGVTSKDAQASAAQNALEYLKIMTKNALLLPDVTINCKTRNNLLSKNQNNSTDSKILPNNQVADKGKNSQKLDHVGNKSRLSKPSVRAVNTAMGNKDTTLSTLTTTSTVTVSSNRMNSSIKKNNGNNQNLKSTEQLTKNASIVTTNQSNSTFSSVRGITAACVGSSVSHESTSKSKDYSAKKFSSEIDSKMKNYQIQSEYKESSVNNQDYKSRNSATMNNLSSRFVNQSSIQSLHRENHGISSNTHQSRPVSRNDNTAFALARKALEQQNSASKMTPINFPPLRAPQSIVNVRHPFVTEARTKHNDIGGPNSKSKLNVASSLQSGVKDLDHSRQTFHSYGTSQIAGIPNVQNLSNVTANMSPYPRPENFPQPTVASVLFPDTSQFPQSPPFSTTQIGQLNQYQTYDPSSFATTPVNVNPVIPQFSAESSIPYPQYDNPPQFVQPNHYPTADITNSQYQYQAGVGQLQESPMFIQSLQSPIAVTDQYAAPNYARTVRAELIPRLRRPPRFNK</sequence>
<dbReference type="OrthoDB" id="10056847at2759"/>
<dbReference type="Gene3D" id="3.30.160.20">
    <property type="match status" value="3"/>
</dbReference>
<feature type="region of interest" description="Disordered" evidence="3">
    <location>
        <begin position="439"/>
        <end position="478"/>
    </location>
</feature>
<keyword evidence="1 2" id="KW-0694">RNA-binding</keyword>
<dbReference type="GO" id="GO:0030422">
    <property type="term" value="P:siRNA processing"/>
    <property type="evidence" value="ECO:0007669"/>
    <property type="project" value="TreeGrafter"/>
</dbReference>
<dbReference type="Proteomes" id="UP000752696">
    <property type="component" value="Unassembled WGS sequence"/>
</dbReference>
<keyword evidence="6" id="KW-1185">Reference proteome</keyword>
<feature type="domain" description="DRBM" evidence="4">
    <location>
        <begin position="208"/>
        <end position="276"/>
    </location>
</feature>
<dbReference type="GO" id="GO:0005634">
    <property type="term" value="C:nucleus"/>
    <property type="evidence" value="ECO:0007669"/>
    <property type="project" value="TreeGrafter"/>
</dbReference>
<dbReference type="InterPro" id="IPR014720">
    <property type="entry name" value="dsRBD_dom"/>
</dbReference>
<accession>A0A6V7GSU1</accession>
<dbReference type="InterPro" id="IPR051247">
    <property type="entry name" value="RLC_Component"/>
</dbReference>
<evidence type="ECO:0000256" key="3">
    <source>
        <dbReference type="SAM" id="MobiDB-lite"/>
    </source>
</evidence>
<dbReference type="AlphaFoldDB" id="A0A6V7GSU1"/>
<name>A0A6V7GSU1_9HYME</name>
<feature type="compositionally biased region" description="Basic and acidic residues" evidence="3">
    <location>
        <begin position="457"/>
        <end position="469"/>
    </location>
</feature>
<feature type="compositionally biased region" description="Polar residues" evidence="3">
    <location>
        <begin position="507"/>
        <end position="521"/>
    </location>
</feature>
<gene>
    <name evidence="5" type="ORF">MHI_LOCUS36023</name>
</gene>
<dbReference type="SMART" id="SM00358">
    <property type="entry name" value="DSRM"/>
    <property type="match status" value="3"/>
</dbReference>
<evidence type="ECO:0000256" key="1">
    <source>
        <dbReference type="ARBA" id="ARBA00022884"/>
    </source>
</evidence>
<evidence type="ECO:0000313" key="5">
    <source>
        <dbReference type="EMBL" id="CAD1468286.1"/>
    </source>
</evidence>
<dbReference type="SUPFAM" id="SSF54768">
    <property type="entry name" value="dsRNA-binding domain-like"/>
    <property type="match status" value="3"/>
</dbReference>
<protein>
    <recommendedName>
        <fullName evidence="4">DRBM domain-containing protein</fullName>
    </recommendedName>
</protein>
<evidence type="ECO:0000259" key="4">
    <source>
        <dbReference type="PROSITE" id="PS50137"/>
    </source>
</evidence>
<proteinExistence type="predicted"/>
<dbReference type="PANTHER" id="PTHR46205">
    <property type="entry name" value="LOQUACIOUS, ISOFORM B"/>
    <property type="match status" value="1"/>
</dbReference>
<dbReference type="GO" id="GO:0007281">
    <property type="term" value="P:germ cell development"/>
    <property type="evidence" value="ECO:0007669"/>
    <property type="project" value="UniProtKB-ARBA"/>
</dbReference>
<dbReference type="GO" id="GO:0035197">
    <property type="term" value="F:siRNA binding"/>
    <property type="evidence" value="ECO:0007669"/>
    <property type="project" value="TreeGrafter"/>
</dbReference>
<evidence type="ECO:0000313" key="6">
    <source>
        <dbReference type="Proteomes" id="UP000752696"/>
    </source>
</evidence>
<dbReference type="Pfam" id="PF00035">
    <property type="entry name" value="dsrm"/>
    <property type="match status" value="2"/>
</dbReference>
<dbReference type="GO" id="GO:0005737">
    <property type="term" value="C:cytoplasm"/>
    <property type="evidence" value="ECO:0007669"/>
    <property type="project" value="TreeGrafter"/>
</dbReference>
<organism evidence="5 6">
    <name type="scientific">Heterotrigona itama</name>
    <dbReference type="NCBI Taxonomy" id="395501"/>
    <lineage>
        <taxon>Eukaryota</taxon>
        <taxon>Metazoa</taxon>
        <taxon>Ecdysozoa</taxon>
        <taxon>Arthropoda</taxon>
        <taxon>Hexapoda</taxon>
        <taxon>Insecta</taxon>
        <taxon>Pterygota</taxon>
        <taxon>Neoptera</taxon>
        <taxon>Endopterygota</taxon>
        <taxon>Hymenoptera</taxon>
        <taxon>Apocrita</taxon>
        <taxon>Aculeata</taxon>
        <taxon>Apoidea</taxon>
        <taxon>Anthophila</taxon>
        <taxon>Apidae</taxon>
        <taxon>Heterotrigona</taxon>
    </lineage>
</organism>
<feature type="non-terminal residue" evidence="5">
    <location>
        <position position="904"/>
    </location>
</feature>
<dbReference type="GO" id="GO:0070920">
    <property type="term" value="P:regulation of regulatory ncRNA processing"/>
    <property type="evidence" value="ECO:0007669"/>
    <property type="project" value="TreeGrafter"/>
</dbReference>
<dbReference type="GO" id="GO:0016442">
    <property type="term" value="C:RISC complex"/>
    <property type="evidence" value="ECO:0007669"/>
    <property type="project" value="TreeGrafter"/>
</dbReference>
<dbReference type="CDD" id="cd19864">
    <property type="entry name" value="DSRM_PRKRA-like_rpt3"/>
    <property type="match status" value="1"/>
</dbReference>
<dbReference type="PANTHER" id="PTHR46205:SF3">
    <property type="entry name" value="LOQUACIOUS, ISOFORM B"/>
    <property type="match status" value="1"/>
</dbReference>
<reference evidence="5" key="1">
    <citation type="submission" date="2020-07" db="EMBL/GenBank/DDBJ databases">
        <authorList>
            <person name="Nazaruddin N."/>
        </authorList>
    </citation>
    <scope>NUCLEOTIDE SEQUENCE</scope>
</reference>
<feature type="compositionally biased region" description="Polar residues" evidence="3">
    <location>
        <begin position="439"/>
        <end position="455"/>
    </location>
</feature>
<feature type="region of interest" description="Disordered" evidence="3">
    <location>
        <begin position="500"/>
        <end position="521"/>
    </location>
</feature>
<dbReference type="CDD" id="cd19862">
    <property type="entry name" value="DSRM_PRKRA-like_rpt1"/>
    <property type="match status" value="1"/>
</dbReference>
<feature type="domain" description="DRBM" evidence="4">
    <location>
        <begin position="107"/>
        <end position="174"/>
    </location>
</feature>
<dbReference type="EMBL" id="CAJDYZ010000372">
    <property type="protein sequence ID" value="CAD1468286.1"/>
    <property type="molecule type" value="Genomic_DNA"/>
</dbReference>